<evidence type="ECO:0000313" key="2">
    <source>
        <dbReference type="EMBL" id="KAB0571088.1"/>
    </source>
</evidence>
<name>A0A643EZ10_9HYPH</name>
<reference evidence="2" key="1">
    <citation type="submission" date="2019-09" db="EMBL/GenBank/DDBJ databases">
        <title>Draft genome sequences of 48 bacterial type strains from the CCUG.</title>
        <authorList>
            <person name="Tunovic T."/>
            <person name="Pineiro-Iglesias B."/>
            <person name="Unosson C."/>
            <person name="Inganas E."/>
            <person name="Ohlen M."/>
            <person name="Cardew S."/>
            <person name="Jensie-Markopoulos S."/>
            <person name="Salva-Serra F."/>
            <person name="Jaen-Luchoro D."/>
            <person name="Karlsson R."/>
            <person name="Svensson-Stadler L."/>
            <person name="Chun J."/>
            <person name="Moore E."/>
        </authorList>
    </citation>
    <scope>NUCLEOTIDE SEQUENCE</scope>
    <source>
        <strain evidence="2">CCUG 50899</strain>
    </source>
</reference>
<comment type="caution">
    <text evidence="2">The sequence shown here is derived from an EMBL/GenBank/DDBJ whole genome shotgun (WGS) entry which is preliminary data.</text>
</comment>
<protein>
    <submittedName>
        <fullName evidence="2">Uncharacterized protein</fullName>
    </submittedName>
</protein>
<sequence length="413" mass="44101">MGLLDTLFSRASSDPWEGLRQPTPQPVQGPQQSQGGLLGAVSNMFNGNGQSAETTGPQQNAQSGFSGENFRNVLQDLSIGLMMSDPNFRGVGQMMAMRQQTQAENQQKQQTANQTVGWLTNNGVGQQEAEFLAKTPEALKSWYSAFSAGQKPDWQITDIYDDQGRPVKAMIDKNTGQYNVIGGAKSESTPLMQNIRAAGLQPGTPEYQKAILDGTRSGVNVDARNMGSIPQGYRVNYDDRGNPVSMSPIPGGPEDTSKTDAARNQNLATSTDIIVNAAKTARDIAKSGGRWTTGVGGQVLSKIGESDAAELRRQVATLTANAKIENLQAMRAASPTGGALGAVSDSENAMLASKTGALDPDASPDVFQRQLDDYERTLLRVIHGKEAGDRIFDSSRDAQGAKSTKTGIQWSVD</sequence>
<feature type="compositionally biased region" description="Low complexity" evidence="1">
    <location>
        <begin position="26"/>
        <end position="35"/>
    </location>
</feature>
<accession>A0A643EZ10</accession>
<feature type="compositionally biased region" description="Polar residues" evidence="1">
    <location>
        <begin position="43"/>
        <end position="66"/>
    </location>
</feature>
<feature type="region of interest" description="Disordered" evidence="1">
    <location>
        <begin position="1"/>
        <end position="66"/>
    </location>
</feature>
<evidence type="ECO:0000256" key="1">
    <source>
        <dbReference type="SAM" id="MobiDB-lite"/>
    </source>
</evidence>
<organism evidence="2">
    <name type="scientific">Brucella pituitosa</name>
    <dbReference type="NCBI Taxonomy" id="571256"/>
    <lineage>
        <taxon>Bacteria</taxon>
        <taxon>Pseudomonadati</taxon>
        <taxon>Pseudomonadota</taxon>
        <taxon>Alphaproteobacteria</taxon>
        <taxon>Hyphomicrobiales</taxon>
        <taxon>Brucellaceae</taxon>
        <taxon>Brucella/Ochrobactrum group</taxon>
        <taxon>Brucella</taxon>
    </lineage>
</organism>
<dbReference type="AlphaFoldDB" id="A0A643EZ10"/>
<feature type="region of interest" description="Disordered" evidence="1">
    <location>
        <begin position="230"/>
        <end position="260"/>
    </location>
</feature>
<feature type="compositionally biased region" description="Polar residues" evidence="1">
    <location>
        <begin position="401"/>
        <end position="413"/>
    </location>
</feature>
<dbReference type="RefSeq" id="WP_151081279.1">
    <property type="nucleotide sequence ID" value="NZ_JBHEEN010000005.1"/>
</dbReference>
<gene>
    <name evidence="2" type="ORF">F7Q93_14080</name>
</gene>
<proteinExistence type="predicted"/>
<feature type="region of interest" description="Disordered" evidence="1">
    <location>
        <begin position="393"/>
        <end position="413"/>
    </location>
</feature>
<dbReference type="EMBL" id="VZPE01000005">
    <property type="protein sequence ID" value="KAB0571088.1"/>
    <property type="molecule type" value="Genomic_DNA"/>
</dbReference>